<feature type="domain" description="TonB-dependent receptor plug" evidence="10">
    <location>
        <begin position="44"/>
        <end position="156"/>
    </location>
</feature>
<sequence>MRTSLSVRVALLASCAMCFSTGALAQDITLDPVVLAKSKREVQTDTAISETVVTEEEVEDRQAGTIAELVDTVPGVTLVNGSSPQGSGINIRGFGANGTYGSDQKVLIQVDGANVGSEELYRIGTQLYTDPSLYKEVTVVRGMAGTFEYGSGAIGGLVRLETKDASDFTGGEPGFKLRQTLQFGSNGGQFASSSVLAWQPSEDLELLGNYTYRSQEAQKDGNGDNVSDDGYELPSWAVKARYRFGQDRAHALMFSMAETTSEETDVPYNSFASATDNFGNVDRSVFSETRTLRYTYDAPGNDWLNLTVEHSRAEQQIESSYVSGSSVLEANPFVWPNLQPLVNADQHYVTAKTTVKNQSLFQTGVLSHDLRYGYEHIQKDRLDASSAPGGKDLRDAFFVVDDIQWGGLTLTPAIRYEKQAIRSDYGDYANEALMGGLSARYAFDNGMSVFGSAAYSENLPILDDLTNADYMERSEKAHTFELGAAYERSSLFSGGDSAAIKLTHYRTEVWDVTSYSGVTNIALQGYELEGSYSTDSGFYTDVNSTWSFGRDTTDGAENDWQYTPANTLSVAFGKRWGQEFDLSWEVVANAEREFNDVTTDQSVVHNLRATYRPQSGAMQGFEVRVGLENAGDLDYTPYLATRSAPGRNLKLTLTKTF</sequence>
<evidence type="ECO:0000259" key="10">
    <source>
        <dbReference type="Pfam" id="PF07715"/>
    </source>
</evidence>
<dbReference type="AlphaFoldDB" id="A0A1M4MWG1"/>
<feature type="chain" id="PRO_5012567270" evidence="9">
    <location>
        <begin position="26"/>
        <end position="657"/>
    </location>
</feature>
<evidence type="ECO:0000313" key="11">
    <source>
        <dbReference type="EMBL" id="SCM66037.1"/>
    </source>
</evidence>
<dbReference type="GO" id="GO:0015344">
    <property type="term" value="F:siderophore uptake transmembrane transporter activity"/>
    <property type="evidence" value="ECO:0007669"/>
    <property type="project" value="TreeGrafter"/>
</dbReference>
<keyword evidence="6 8" id="KW-0472">Membrane</keyword>
<organism evidence="11 12">
    <name type="scientific">Donghicola eburneus</name>
    <dbReference type="NCBI Taxonomy" id="393278"/>
    <lineage>
        <taxon>Bacteria</taxon>
        <taxon>Pseudomonadati</taxon>
        <taxon>Pseudomonadota</taxon>
        <taxon>Alphaproteobacteria</taxon>
        <taxon>Rhodobacterales</taxon>
        <taxon>Roseobacteraceae</taxon>
        <taxon>Donghicola</taxon>
    </lineage>
</organism>
<protein>
    <submittedName>
        <fullName evidence="11">Putative secreted protein</fullName>
    </submittedName>
</protein>
<evidence type="ECO:0000256" key="7">
    <source>
        <dbReference type="ARBA" id="ARBA00023237"/>
    </source>
</evidence>
<dbReference type="SUPFAM" id="SSF56935">
    <property type="entry name" value="Porins"/>
    <property type="match status" value="1"/>
</dbReference>
<evidence type="ECO:0000256" key="6">
    <source>
        <dbReference type="ARBA" id="ARBA00023136"/>
    </source>
</evidence>
<keyword evidence="4 8" id="KW-1134">Transmembrane beta strand</keyword>
<dbReference type="InterPro" id="IPR036942">
    <property type="entry name" value="Beta-barrel_TonB_sf"/>
</dbReference>
<dbReference type="Gene3D" id="2.170.130.10">
    <property type="entry name" value="TonB-dependent receptor, plug domain"/>
    <property type="match status" value="1"/>
</dbReference>
<evidence type="ECO:0000256" key="4">
    <source>
        <dbReference type="ARBA" id="ARBA00022452"/>
    </source>
</evidence>
<dbReference type="PROSITE" id="PS52016">
    <property type="entry name" value="TONB_DEPENDENT_REC_3"/>
    <property type="match status" value="1"/>
</dbReference>
<evidence type="ECO:0000256" key="5">
    <source>
        <dbReference type="ARBA" id="ARBA00022692"/>
    </source>
</evidence>
<dbReference type="InterPro" id="IPR039426">
    <property type="entry name" value="TonB-dep_rcpt-like"/>
</dbReference>
<gene>
    <name evidence="11" type="ORF">KARMA_0209</name>
</gene>
<keyword evidence="12" id="KW-1185">Reference proteome</keyword>
<evidence type="ECO:0000256" key="1">
    <source>
        <dbReference type="ARBA" id="ARBA00004571"/>
    </source>
</evidence>
<name>A0A1M4MWG1_9RHOB</name>
<dbReference type="RefSeq" id="WP_143152049.1">
    <property type="nucleotide sequence ID" value="NZ_FMJB01000014.1"/>
</dbReference>
<accession>A0A1M4MWG1</accession>
<dbReference type="PANTHER" id="PTHR30069:SF41">
    <property type="entry name" value="HEME_HEMOPEXIN UTILIZATION PROTEIN C"/>
    <property type="match status" value="1"/>
</dbReference>
<keyword evidence="9" id="KW-0732">Signal</keyword>
<dbReference type="InterPro" id="IPR037066">
    <property type="entry name" value="Plug_dom_sf"/>
</dbReference>
<comment type="similarity">
    <text evidence="2 8">Belongs to the TonB-dependent receptor family.</text>
</comment>
<evidence type="ECO:0000256" key="2">
    <source>
        <dbReference type="ARBA" id="ARBA00009810"/>
    </source>
</evidence>
<keyword evidence="7 8" id="KW-0998">Cell outer membrane</keyword>
<dbReference type="Proteomes" id="UP000184085">
    <property type="component" value="Unassembled WGS sequence"/>
</dbReference>
<keyword evidence="5 8" id="KW-0812">Transmembrane</keyword>
<keyword evidence="3 8" id="KW-0813">Transport</keyword>
<dbReference type="Pfam" id="PF07715">
    <property type="entry name" value="Plug"/>
    <property type="match status" value="1"/>
</dbReference>
<evidence type="ECO:0000256" key="9">
    <source>
        <dbReference type="SAM" id="SignalP"/>
    </source>
</evidence>
<dbReference type="Gene3D" id="2.40.170.20">
    <property type="entry name" value="TonB-dependent receptor, beta-barrel domain"/>
    <property type="match status" value="1"/>
</dbReference>
<proteinExistence type="inferred from homology"/>
<reference evidence="12" key="1">
    <citation type="submission" date="2016-09" db="EMBL/GenBank/DDBJ databases">
        <authorList>
            <person name="Wibberg D."/>
        </authorList>
    </citation>
    <scope>NUCLEOTIDE SEQUENCE [LARGE SCALE GENOMIC DNA]</scope>
</reference>
<dbReference type="GO" id="GO:0009279">
    <property type="term" value="C:cell outer membrane"/>
    <property type="evidence" value="ECO:0007669"/>
    <property type="project" value="UniProtKB-SubCell"/>
</dbReference>
<evidence type="ECO:0000256" key="3">
    <source>
        <dbReference type="ARBA" id="ARBA00022448"/>
    </source>
</evidence>
<dbReference type="GO" id="GO:0044718">
    <property type="term" value="P:siderophore transmembrane transport"/>
    <property type="evidence" value="ECO:0007669"/>
    <property type="project" value="TreeGrafter"/>
</dbReference>
<comment type="subcellular location">
    <subcellularLocation>
        <location evidence="1 8">Cell outer membrane</location>
        <topology evidence="1 8">Multi-pass membrane protein</topology>
    </subcellularLocation>
</comment>
<evidence type="ECO:0000256" key="8">
    <source>
        <dbReference type="PROSITE-ProRule" id="PRU01360"/>
    </source>
</evidence>
<feature type="signal peptide" evidence="9">
    <location>
        <begin position="1"/>
        <end position="25"/>
    </location>
</feature>
<dbReference type="InterPro" id="IPR012910">
    <property type="entry name" value="Plug_dom"/>
</dbReference>
<dbReference type="PANTHER" id="PTHR30069">
    <property type="entry name" value="TONB-DEPENDENT OUTER MEMBRANE RECEPTOR"/>
    <property type="match status" value="1"/>
</dbReference>
<dbReference type="EMBL" id="FMJB01000014">
    <property type="protein sequence ID" value="SCM66037.1"/>
    <property type="molecule type" value="Genomic_DNA"/>
</dbReference>
<evidence type="ECO:0000313" key="12">
    <source>
        <dbReference type="Proteomes" id="UP000184085"/>
    </source>
</evidence>